<organism evidence="2">
    <name type="scientific">marine metagenome</name>
    <dbReference type="NCBI Taxonomy" id="408172"/>
    <lineage>
        <taxon>unclassified sequences</taxon>
        <taxon>metagenomes</taxon>
        <taxon>ecological metagenomes</taxon>
    </lineage>
</organism>
<protein>
    <submittedName>
        <fullName evidence="2">Uncharacterized protein</fullName>
    </submittedName>
</protein>
<evidence type="ECO:0000313" key="2">
    <source>
        <dbReference type="EMBL" id="SVC27869.1"/>
    </source>
</evidence>
<feature type="transmembrane region" description="Helical" evidence="1">
    <location>
        <begin position="83"/>
        <end position="106"/>
    </location>
</feature>
<dbReference type="EMBL" id="UINC01082784">
    <property type="protein sequence ID" value="SVC27869.1"/>
    <property type="molecule type" value="Genomic_DNA"/>
</dbReference>
<gene>
    <name evidence="2" type="ORF">METZ01_LOCUS280723</name>
</gene>
<feature type="transmembrane region" description="Helical" evidence="1">
    <location>
        <begin position="118"/>
        <end position="139"/>
    </location>
</feature>
<evidence type="ECO:0000256" key="1">
    <source>
        <dbReference type="SAM" id="Phobius"/>
    </source>
</evidence>
<keyword evidence="1" id="KW-0472">Membrane</keyword>
<proteinExistence type="predicted"/>
<feature type="transmembrane region" description="Helical" evidence="1">
    <location>
        <begin position="52"/>
        <end position="76"/>
    </location>
</feature>
<accession>A0A382KUA0</accession>
<reference evidence="2" key="1">
    <citation type="submission" date="2018-05" db="EMBL/GenBank/DDBJ databases">
        <authorList>
            <person name="Lanie J.A."/>
            <person name="Ng W.-L."/>
            <person name="Kazmierczak K.M."/>
            <person name="Andrzejewski T.M."/>
            <person name="Davidsen T.M."/>
            <person name="Wayne K.J."/>
            <person name="Tettelin H."/>
            <person name="Glass J.I."/>
            <person name="Rusch D."/>
            <person name="Podicherti R."/>
            <person name="Tsui H.-C.T."/>
            <person name="Winkler M.E."/>
        </authorList>
    </citation>
    <scope>NUCLEOTIDE SEQUENCE</scope>
</reference>
<keyword evidence="1" id="KW-1133">Transmembrane helix</keyword>
<sequence length="145" mass="15590">MLQFILETLGEAVIYGILYAITWIISRTLTAAGDTVQSVTDAAAKTSEDRPVIIFFLIFFLIISGFMAGAMISVIFPERIIKIGSITSISLLITPLIIGMITSFVGRCGKEQGRGPSIMATFLGGALFGLIAAVTRLLFIIQKQA</sequence>
<name>A0A382KUA0_9ZZZZ</name>
<feature type="transmembrane region" description="Helical" evidence="1">
    <location>
        <begin position="12"/>
        <end position="32"/>
    </location>
</feature>
<keyword evidence="1" id="KW-0812">Transmembrane</keyword>
<dbReference type="AlphaFoldDB" id="A0A382KUA0"/>